<dbReference type="PIRSF" id="PIRSF500217">
    <property type="entry name" value="AlgI"/>
    <property type="match status" value="1"/>
</dbReference>
<feature type="transmembrane region" description="Helical" evidence="8">
    <location>
        <begin position="408"/>
        <end position="426"/>
    </location>
</feature>
<evidence type="ECO:0000256" key="1">
    <source>
        <dbReference type="ARBA" id="ARBA00004651"/>
    </source>
</evidence>
<comment type="similarity">
    <text evidence="2 7">Belongs to the membrane-bound acyltransferase family.</text>
</comment>
<evidence type="ECO:0000256" key="3">
    <source>
        <dbReference type="ARBA" id="ARBA00022475"/>
    </source>
</evidence>
<keyword evidence="3 7" id="KW-1003">Cell membrane</keyword>
<dbReference type="InterPro" id="IPR051085">
    <property type="entry name" value="MB_O-acyltransferase"/>
</dbReference>
<comment type="caution">
    <text evidence="9">The sequence shown here is derived from an EMBL/GenBank/DDBJ whole genome shotgun (WGS) entry which is preliminary data.</text>
</comment>
<dbReference type="AlphaFoldDB" id="A0A364Y3K1"/>
<feature type="transmembrane region" description="Helical" evidence="8">
    <location>
        <begin position="5"/>
        <end position="22"/>
    </location>
</feature>
<feature type="transmembrane region" description="Helical" evidence="8">
    <location>
        <begin position="75"/>
        <end position="95"/>
    </location>
</feature>
<evidence type="ECO:0000256" key="7">
    <source>
        <dbReference type="PIRNR" id="PIRNR016636"/>
    </source>
</evidence>
<keyword evidence="5 8" id="KW-1133">Transmembrane helix</keyword>
<dbReference type="InterPro" id="IPR028362">
    <property type="entry name" value="AlgI"/>
</dbReference>
<keyword evidence="7" id="KW-0808">Transferase</keyword>
<dbReference type="PANTHER" id="PTHR13285">
    <property type="entry name" value="ACYLTRANSFERASE"/>
    <property type="match status" value="1"/>
</dbReference>
<dbReference type="Proteomes" id="UP000251889">
    <property type="component" value="Unassembled WGS sequence"/>
</dbReference>
<feature type="transmembrane region" description="Helical" evidence="8">
    <location>
        <begin position="329"/>
        <end position="346"/>
    </location>
</feature>
<gene>
    <name evidence="9" type="ORF">DQQ10_10305</name>
</gene>
<keyword evidence="7" id="KW-0012">Acyltransferase</keyword>
<dbReference type="GO" id="GO:0016746">
    <property type="term" value="F:acyltransferase activity"/>
    <property type="evidence" value="ECO:0007669"/>
    <property type="project" value="UniProtKB-KW"/>
</dbReference>
<organism evidence="9 10">
    <name type="scientific">Pseudochryseolinea flava</name>
    <dbReference type="NCBI Taxonomy" id="2059302"/>
    <lineage>
        <taxon>Bacteria</taxon>
        <taxon>Pseudomonadati</taxon>
        <taxon>Bacteroidota</taxon>
        <taxon>Cytophagia</taxon>
        <taxon>Cytophagales</taxon>
        <taxon>Fulvivirgaceae</taxon>
        <taxon>Pseudochryseolinea</taxon>
    </lineage>
</organism>
<feature type="transmembrane region" description="Helical" evidence="8">
    <location>
        <begin position="194"/>
        <end position="213"/>
    </location>
</feature>
<evidence type="ECO:0000256" key="2">
    <source>
        <dbReference type="ARBA" id="ARBA00010323"/>
    </source>
</evidence>
<keyword evidence="6 7" id="KW-0472">Membrane</keyword>
<dbReference type="InterPro" id="IPR024194">
    <property type="entry name" value="Ac/AlaTfrase_AlgI/DltB"/>
</dbReference>
<feature type="transmembrane region" description="Helical" evidence="8">
    <location>
        <begin position="28"/>
        <end position="55"/>
    </location>
</feature>
<dbReference type="GO" id="GO:0005886">
    <property type="term" value="C:plasma membrane"/>
    <property type="evidence" value="ECO:0007669"/>
    <property type="project" value="UniProtKB-SubCell"/>
</dbReference>
<evidence type="ECO:0000313" key="10">
    <source>
        <dbReference type="Proteomes" id="UP000251889"/>
    </source>
</evidence>
<evidence type="ECO:0000256" key="8">
    <source>
        <dbReference type="SAM" id="Phobius"/>
    </source>
</evidence>
<evidence type="ECO:0000256" key="5">
    <source>
        <dbReference type="ARBA" id="ARBA00022989"/>
    </source>
</evidence>
<sequence length="469" mass="55227">MLFNSLSFLLFFPIVTIIYFLLPHQWRWLHILIASCIFYMFFVPYYILILFITILIDYFAGIWIERSEGKKRKQYLLISIISTVLVLFVFKYYNFFIDNYNGIANLIGWNYSIDALAIILPIGLSFHTFQSLSYVIEVYRGNQKAETNFGIYSLYVMYYPQLVAGPIERPQNLLHQFKRENNFKFQNFHRGIRLIIVGFFMKLVVADRLGIYVDSVYNNADKHGGLSLALATFFFAFQIYCDFAGYSSIAIGASRVMGISLMTNFRRPYLSKTVSEFWRRWHISLSTWFKDYVFISMGGSRVKTKSKLYFNLMVTFLISGFWHGASWTFVIWGGLNGLYLIFEQMIHRVHTFLASVKFFTVFRIIYVFVLICIAWIFFRSNSIGDALMITKKIFTSRGKLFTPPDPEILIYCFLAVFMIIANEVFYEMIYAKRRIKRYTVLNNAYMIFLIICIILLGVFDGGQFIYFQF</sequence>
<reference evidence="9 10" key="1">
    <citation type="submission" date="2018-06" db="EMBL/GenBank/DDBJ databases">
        <title>Chryseolinea flavus sp. nov., a member of the phylum Bacteroidetes isolated from soil.</title>
        <authorList>
            <person name="Li Y."/>
            <person name="Wang J."/>
        </authorList>
    </citation>
    <scope>NUCLEOTIDE SEQUENCE [LARGE SCALE GENOMIC DNA]</scope>
    <source>
        <strain evidence="9 10">SDU1-6</strain>
    </source>
</reference>
<feature type="transmembrane region" description="Helical" evidence="8">
    <location>
        <begin position="115"/>
        <end position="136"/>
    </location>
</feature>
<proteinExistence type="inferred from homology"/>
<dbReference type="Pfam" id="PF03062">
    <property type="entry name" value="MBOAT"/>
    <property type="match status" value="1"/>
</dbReference>
<accession>A0A364Y3K1</accession>
<dbReference type="EMBL" id="QMFY01000004">
    <property type="protein sequence ID" value="RAW01292.1"/>
    <property type="molecule type" value="Genomic_DNA"/>
</dbReference>
<comment type="subcellular location">
    <subcellularLocation>
        <location evidence="1">Cell membrane</location>
        <topology evidence="1">Multi-pass membrane protein</topology>
    </subcellularLocation>
</comment>
<feature type="transmembrane region" description="Helical" evidence="8">
    <location>
        <begin position="438"/>
        <end position="459"/>
    </location>
</feature>
<feature type="transmembrane region" description="Helical" evidence="8">
    <location>
        <begin position="306"/>
        <end position="323"/>
    </location>
</feature>
<protein>
    <submittedName>
        <fullName evidence="9">MBOAT family protein</fullName>
    </submittedName>
</protein>
<feature type="transmembrane region" description="Helical" evidence="8">
    <location>
        <begin position="233"/>
        <end position="257"/>
    </location>
</feature>
<keyword evidence="10" id="KW-1185">Reference proteome</keyword>
<name>A0A364Y3K1_9BACT</name>
<evidence type="ECO:0000256" key="4">
    <source>
        <dbReference type="ARBA" id="ARBA00022692"/>
    </source>
</evidence>
<dbReference type="PANTHER" id="PTHR13285:SF18">
    <property type="entry name" value="PROTEIN-CYSTEINE N-PALMITOYLTRANSFERASE RASP"/>
    <property type="match status" value="1"/>
</dbReference>
<evidence type="ECO:0000313" key="9">
    <source>
        <dbReference type="EMBL" id="RAW01292.1"/>
    </source>
</evidence>
<feature type="transmembrane region" description="Helical" evidence="8">
    <location>
        <begin position="358"/>
        <end position="378"/>
    </location>
</feature>
<evidence type="ECO:0000256" key="6">
    <source>
        <dbReference type="ARBA" id="ARBA00023136"/>
    </source>
</evidence>
<dbReference type="InterPro" id="IPR004299">
    <property type="entry name" value="MBOAT_fam"/>
</dbReference>
<dbReference type="PIRSF" id="PIRSF016636">
    <property type="entry name" value="AlgI_DltB"/>
    <property type="match status" value="1"/>
</dbReference>
<dbReference type="OrthoDB" id="9805788at2"/>
<dbReference type="GO" id="GO:0042121">
    <property type="term" value="P:alginic acid biosynthetic process"/>
    <property type="evidence" value="ECO:0007669"/>
    <property type="project" value="InterPro"/>
</dbReference>
<keyword evidence="4 8" id="KW-0812">Transmembrane</keyword>